<dbReference type="AlphaFoldDB" id="U4R501"/>
<dbReference type="PATRIC" id="fig|1330534.3.peg.999"/>
<sequence length="45" mass="5477">MIHKVLRIYPVTRVHRNKNRTFNNVKTKRKSNVNFKITLKLVNKK</sequence>
<name>U4R501_9FIRM</name>
<dbReference type="EMBL" id="ATAY01000020">
    <property type="protein sequence ID" value="EPR13473.1"/>
    <property type="molecule type" value="Genomic_DNA"/>
</dbReference>
<protein>
    <submittedName>
        <fullName evidence="1">Uncharacterized protein</fullName>
    </submittedName>
</protein>
<accession>U4R501</accession>
<organism evidence="1 2">
    <name type="scientific">Ruminiclostridium papyrosolvens C7</name>
    <dbReference type="NCBI Taxonomy" id="1330534"/>
    <lineage>
        <taxon>Bacteria</taxon>
        <taxon>Bacillati</taxon>
        <taxon>Bacillota</taxon>
        <taxon>Clostridia</taxon>
        <taxon>Eubacteriales</taxon>
        <taxon>Oscillospiraceae</taxon>
        <taxon>Ruminiclostridium</taxon>
    </lineage>
</organism>
<reference evidence="1 2" key="1">
    <citation type="journal article" date="2013" name="Genome Announc.">
        <title>Draft Genome Sequence of the Cellulolytic Bacterium Clostridium papyrosolvens C7 (ATCC 700395).</title>
        <authorList>
            <person name="Zepeda V."/>
            <person name="Dassa B."/>
            <person name="Borovok I."/>
            <person name="Lamed R."/>
            <person name="Bayer E.A."/>
            <person name="Cate J.H."/>
        </authorList>
    </citation>
    <scope>NUCLEOTIDE SEQUENCE [LARGE SCALE GENOMIC DNA]</scope>
    <source>
        <strain evidence="1 2">C7</strain>
    </source>
</reference>
<dbReference type="Proteomes" id="UP000016860">
    <property type="component" value="Unassembled WGS sequence"/>
</dbReference>
<gene>
    <name evidence="1" type="ORF">L323_04970</name>
</gene>
<evidence type="ECO:0000313" key="2">
    <source>
        <dbReference type="Proteomes" id="UP000016860"/>
    </source>
</evidence>
<evidence type="ECO:0000313" key="1">
    <source>
        <dbReference type="EMBL" id="EPR13473.1"/>
    </source>
</evidence>
<proteinExistence type="predicted"/>
<comment type="caution">
    <text evidence="1">The sequence shown here is derived from an EMBL/GenBank/DDBJ whole genome shotgun (WGS) entry which is preliminary data.</text>
</comment>
<dbReference type="STRING" id="1330534.L323_04970"/>